<dbReference type="HOGENOM" id="CLU_1455618_0_0_1"/>
<dbReference type="PANTHER" id="PTHR47516:SF3">
    <property type="entry name" value="SERPENTINE RECEPTOR, CLASS U"/>
    <property type="match status" value="1"/>
</dbReference>
<keyword evidence="1" id="KW-0472">Membrane</keyword>
<dbReference type="Pfam" id="PF10322">
    <property type="entry name" value="7TM_GPCR_Sru"/>
    <property type="match status" value="1"/>
</dbReference>
<dbReference type="eggNOG" id="ENOG502R7XM">
    <property type="taxonomic scope" value="Eukaryota"/>
</dbReference>
<dbReference type="Proteomes" id="UP000008068">
    <property type="component" value="Unassembled WGS sequence"/>
</dbReference>
<evidence type="ECO:0000256" key="1">
    <source>
        <dbReference type="SAM" id="Phobius"/>
    </source>
</evidence>
<dbReference type="PANTHER" id="PTHR47516">
    <property type="entry name" value="SERPENTINE RECEPTOR, CLASS U-RELATED"/>
    <property type="match status" value="1"/>
</dbReference>
<dbReference type="OrthoDB" id="5862781at2759"/>
<gene>
    <name evidence="2" type="ORF">CAEBREN_32570</name>
</gene>
<evidence type="ECO:0000313" key="2">
    <source>
        <dbReference type="EMBL" id="EGT35186.1"/>
    </source>
</evidence>
<evidence type="ECO:0008006" key="4">
    <source>
        <dbReference type="Google" id="ProtNLM"/>
    </source>
</evidence>
<organism evidence="3">
    <name type="scientific">Caenorhabditis brenneri</name>
    <name type="common">Nematode worm</name>
    <dbReference type="NCBI Taxonomy" id="135651"/>
    <lineage>
        <taxon>Eukaryota</taxon>
        <taxon>Metazoa</taxon>
        <taxon>Ecdysozoa</taxon>
        <taxon>Nematoda</taxon>
        <taxon>Chromadorea</taxon>
        <taxon>Rhabditida</taxon>
        <taxon>Rhabditina</taxon>
        <taxon>Rhabditomorpha</taxon>
        <taxon>Rhabditoidea</taxon>
        <taxon>Rhabditidae</taxon>
        <taxon>Peloderinae</taxon>
        <taxon>Caenorhabditis</taxon>
    </lineage>
</organism>
<keyword evidence="1" id="KW-0812">Transmembrane</keyword>
<name>G0NPD8_CAEBE</name>
<dbReference type="InParanoid" id="G0NPD8"/>
<feature type="transmembrane region" description="Helical" evidence="1">
    <location>
        <begin position="102"/>
        <end position="123"/>
    </location>
</feature>
<feature type="transmembrane region" description="Helical" evidence="1">
    <location>
        <begin position="160"/>
        <end position="181"/>
    </location>
</feature>
<evidence type="ECO:0000313" key="3">
    <source>
        <dbReference type="Proteomes" id="UP000008068"/>
    </source>
</evidence>
<protein>
    <recommendedName>
        <fullName evidence="4">G-protein coupled receptors family 1 profile domain-containing protein</fullName>
    </recommendedName>
</protein>
<reference evidence="3" key="1">
    <citation type="submission" date="2011-07" db="EMBL/GenBank/DDBJ databases">
        <authorList>
            <consortium name="Caenorhabditis brenneri Sequencing and Analysis Consortium"/>
            <person name="Wilson R.K."/>
        </authorList>
    </citation>
    <scope>NUCLEOTIDE SEQUENCE [LARGE SCALE GENOMIC DNA]</scope>
    <source>
        <strain evidence="3">PB2801</strain>
    </source>
</reference>
<sequence length="186" mass="21300">MTVFYIKNRSSLTPNTLHPVLYLQFLIMQFLNFLHVISTFLASRIPNSGWLIEGICERESYLRFLIFLSYGAVYAKNFSTISFCLTRVFILFMENGKEASQFIYLTLFLVPVAFLLALPRNIVGAKCVLMEPPFPSGAVMIMSDLGSDNKMSDSHIIEAVFYPSVIIVILSLNFLMFWKLLQSRKL</sequence>
<feature type="transmembrane region" description="Helical" evidence="1">
    <location>
        <begin position="20"/>
        <end position="41"/>
    </location>
</feature>
<keyword evidence="1" id="KW-1133">Transmembrane helix</keyword>
<keyword evidence="3" id="KW-1185">Reference proteome</keyword>
<accession>G0NPD8</accession>
<dbReference type="EMBL" id="GL379920">
    <property type="protein sequence ID" value="EGT35186.1"/>
    <property type="molecule type" value="Genomic_DNA"/>
</dbReference>
<proteinExistence type="predicted"/>
<dbReference type="AlphaFoldDB" id="G0NPD8"/>
<dbReference type="InterPro" id="IPR003839">
    <property type="entry name" value="7TM_GPCR_serpentine_rcpt_Sru"/>
</dbReference>
<feature type="transmembrane region" description="Helical" evidence="1">
    <location>
        <begin position="61"/>
        <end position="90"/>
    </location>
</feature>